<keyword evidence="2" id="KW-0805">Transcription regulation</keyword>
<keyword evidence="5" id="KW-0539">Nucleus</keyword>
<dbReference type="CDD" id="cd12148">
    <property type="entry name" value="fungal_TF_MHR"/>
    <property type="match status" value="1"/>
</dbReference>
<reference evidence="6 7" key="2">
    <citation type="submission" date="2015-05" db="EMBL/GenBank/DDBJ databases">
        <authorList>
            <person name="Morales-Cruz A."/>
            <person name="Amrine K.C."/>
            <person name="Cantu D."/>
        </authorList>
    </citation>
    <scope>NUCLEOTIDE SEQUENCE [LARGE SCALE GENOMIC DNA]</scope>
    <source>
        <strain evidence="6">UCRPC4</strain>
    </source>
</reference>
<dbReference type="InterPro" id="IPR051089">
    <property type="entry name" value="prtT"/>
</dbReference>
<protein>
    <submittedName>
        <fullName evidence="6">Putative zn 2cys6 transcription factor</fullName>
    </submittedName>
</protein>
<dbReference type="GO" id="GO:0000976">
    <property type="term" value="F:transcription cis-regulatory region binding"/>
    <property type="evidence" value="ECO:0007669"/>
    <property type="project" value="TreeGrafter"/>
</dbReference>
<keyword evidence="3" id="KW-0238">DNA-binding</keyword>
<accession>A0A0G2EBS9</accession>
<dbReference type="EMBL" id="LCWF01000104">
    <property type="protein sequence ID" value="KKY19944.1"/>
    <property type="molecule type" value="Genomic_DNA"/>
</dbReference>
<keyword evidence="4" id="KW-0804">Transcription</keyword>
<comment type="caution">
    <text evidence="6">The sequence shown here is derived from an EMBL/GenBank/DDBJ whole genome shotgun (WGS) entry which is preliminary data.</text>
</comment>
<dbReference type="Proteomes" id="UP000053317">
    <property type="component" value="Unassembled WGS sequence"/>
</dbReference>
<dbReference type="PANTHER" id="PTHR31845:SF17">
    <property type="entry name" value="ZN(II)2CYS6 TRANSCRIPTION FACTOR (EUROFUNG)"/>
    <property type="match status" value="1"/>
</dbReference>
<evidence type="ECO:0000256" key="5">
    <source>
        <dbReference type="ARBA" id="ARBA00023242"/>
    </source>
</evidence>
<sequence length="681" mass="75287">MKCISKRSGIEKAVHQIEEAIRKSKKSDPQSQLSVSKLEELLKSTQAVMPQQPNDAATSDLMPSVQLRESTPASNPMNMTSDDYQKYANNQYAGERFIRSSEPNNLSVNDAENPLQLLAQTSELLLTPQQSTPAATVSVSNMTEDSSVGGQPQPQVFFSRYQSRLDNEPQLDPVEMGLVTFSEADLLFTYFNQSLAHTRWGLDPVVYTTAFVRKRSNFLFTAVLAASCLFLPSTAAMSKRLSAHCHELALHVIKQRKRSAEIVLAFIICIPWMSFGEQWADDETPFYLSVALSMALDLSLNKIVTGVPSSLVDHSVPRADCIDARRALEMDGFLGVEATSIHGRRLLRRRERIWLALFVLERGICLARGRNYTVPMSPLLERCDNWHISDIADPLDGNLISIAALRRALPALIDDIRRACDSHDIRGASSDEIVEQIHSNIENFFQSWFTTWPAQISAHQQLPPYVEILVSHTRLSTYSSVTNHPSAPVNVKHFFRAAGLSAALNVMRAAVQGESRLKSMPNNTAIMISFAACFALRLSQNTTNEDSNFPLAPSVRNLINETADVLERIGSSPSHRKGASAIFAKQLRRIIHTRPISPGPGNLASANAGQTEVVLPQAQHSQLGLMEAQPALLPGRPIAFSGMSNNQIIETVNNAGFGFEDSWLDFSFDDSAGLDWLDWGS</sequence>
<evidence type="ECO:0000256" key="4">
    <source>
        <dbReference type="ARBA" id="ARBA00023163"/>
    </source>
</evidence>
<keyword evidence="7" id="KW-1185">Reference proteome</keyword>
<evidence type="ECO:0000313" key="6">
    <source>
        <dbReference type="EMBL" id="KKY19944.1"/>
    </source>
</evidence>
<reference evidence="6 7" key="1">
    <citation type="submission" date="2015-05" db="EMBL/GenBank/DDBJ databases">
        <title>Distinctive expansion of gene families associated with plant cell wall degradation and secondary metabolism in the genomes of grapevine trunk pathogens.</title>
        <authorList>
            <person name="Lawrence D.P."/>
            <person name="Travadon R."/>
            <person name="Rolshausen P.E."/>
            <person name="Baumgartner K."/>
        </authorList>
    </citation>
    <scope>NUCLEOTIDE SEQUENCE [LARGE SCALE GENOMIC DNA]</scope>
    <source>
        <strain evidence="6">UCRPC4</strain>
    </source>
</reference>
<organism evidence="6 7">
    <name type="scientific">Phaeomoniella chlamydospora</name>
    <name type="common">Phaeoacremonium chlamydosporum</name>
    <dbReference type="NCBI Taxonomy" id="158046"/>
    <lineage>
        <taxon>Eukaryota</taxon>
        <taxon>Fungi</taxon>
        <taxon>Dikarya</taxon>
        <taxon>Ascomycota</taxon>
        <taxon>Pezizomycotina</taxon>
        <taxon>Eurotiomycetes</taxon>
        <taxon>Chaetothyriomycetidae</taxon>
        <taxon>Phaeomoniellales</taxon>
        <taxon>Phaeomoniellaceae</taxon>
        <taxon>Phaeomoniella</taxon>
    </lineage>
</organism>
<dbReference type="PANTHER" id="PTHR31845">
    <property type="entry name" value="FINGER DOMAIN PROTEIN, PUTATIVE-RELATED"/>
    <property type="match status" value="1"/>
</dbReference>
<evidence type="ECO:0000256" key="2">
    <source>
        <dbReference type="ARBA" id="ARBA00023015"/>
    </source>
</evidence>
<dbReference type="GO" id="GO:0005634">
    <property type="term" value="C:nucleus"/>
    <property type="evidence" value="ECO:0007669"/>
    <property type="project" value="UniProtKB-SubCell"/>
</dbReference>
<evidence type="ECO:0000256" key="3">
    <source>
        <dbReference type="ARBA" id="ARBA00023125"/>
    </source>
</evidence>
<dbReference type="AlphaFoldDB" id="A0A0G2EBS9"/>
<dbReference type="OrthoDB" id="3429912at2759"/>
<gene>
    <name evidence="6" type="ORF">UCRPC4_g04371</name>
</gene>
<evidence type="ECO:0000256" key="1">
    <source>
        <dbReference type="ARBA" id="ARBA00004123"/>
    </source>
</evidence>
<evidence type="ECO:0000313" key="7">
    <source>
        <dbReference type="Proteomes" id="UP000053317"/>
    </source>
</evidence>
<dbReference type="GO" id="GO:0000981">
    <property type="term" value="F:DNA-binding transcription factor activity, RNA polymerase II-specific"/>
    <property type="evidence" value="ECO:0007669"/>
    <property type="project" value="TreeGrafter"/>
</dbReference>
<comment type="subcellular location">
    <subcellularLocation>
        <location evidence="1">Nucleus</location>
    </subcellularLocation>
</comment>
<name>A0A0G2EBS9_PHACM</name>
<proteinExistence type="predicted"/>